<feature type="transmembrane region" description="Helical" evidence="1">
    <location>
        <begin position="44"/>
        <end position="67"/>
    </location>
</feature>
<accession>A0A0D2GZN0</accession>
<dbReference type="OrthoDB" id="5342924at2759"/>
<evidence type="ECO:0000313" key="2">
    <source>
        <dbReference type="EMBL" id="KIX94990.1"/>
    </source>
</evidence>
<sequence length="661" mass="72349">MVREIRQMGIPMLTSPNLYFLSTKLWRNFLSKASGFIRLPDPSVILHLSALIASSILIGLNIAQYFIGKELQGNINQDGTKMLALQITAKVHELLMLASLSKILWSFVLDHLITSSGLPLCTLSAGDRFGDISYLWSREFRTALRASFRGKNIILPLAVVCTILGIIVGPASATAMAPNLQDWPAGQITIPLNLSRDRVSPMILDQDSMPDMKCTELWQDCNPSRTWSPLTTNFFSFWGQTGFDRLQGMPELVNLPGSQAVRTLRARFRGPFSLYQPQYTSATVQPVWAANKVNGLRLLWFRNNDTKCHRRYGGYCNYKDITWAIPILQPVVRTLCARAHNISELLFPIMVEDVNVQAGSSLNTRPLGQLTTPPFQLTAVGNNSSSQTSVGALVQVSNPNGTDPLFYTCSIHADWATSSVSTTFLGSPFVVDGYPPDFFEPNSEGSTYSGTRIQINPSWGAALNPVVDSISNKTAFDVLYSAGYMPITSADAQSKIEAILAVLIAEGMSWIGSEADVGTGISENNLASMTWDKLPQLESVPDAHRFTFATSVLGYGYGLRSGETYSVGRLLSLLTLALYCTVVTAYLIMQVAGSRPRTPVWDNMLQMVSLALQSPLATTSPSSIGDSKGRALLRRKVRIILRNGHAGMVVEGHQGQGCTTK</sequence>
<keyword evidence="1" id="KW-0812">Transmembrane</keyword>
<keyword evidence="1" id="KW-1133">Transmembrane helix</keyword>
<dbReference type="Proteomes" id="UP000053411">
    <property type="component" value="Unassembled WGS sequence"/>
</dbReference>
<keyword evidence="3" id="KW-1185">Reference proteome</keyword>
<dbReference type="RefSeq" id="XP_016629113.1">
    <property type="nucleotide sequence ID" value="XM_016779794.1"/>
</dbReference>
<dbReference type="GeneID" id="27715046"/>
<dbReference type="EMBL" id="KN848084">
    <property type="protein sequence ID" value="KIX94990.1"/>
    <property type="molecule type" value="Genomic_DNA"/>
</dbReference>
<keyword evidence="1" id="KW-0472">Membrane</keyword>
<feature type="transmembrane region" description="Helical" evidence="1">
    <location>
        <begin position="570"/>
        <end position="589"/>
    </location>
</feature>
<organism evidence="2 3">
    <name type="scientific">Fonsecaea multimorphosa CBS 102226</name>
    <dbReference type="NCBI Taxonomy" id="1442371"/>
    <lineage>
        <taxon>Eukaryota</taxon>
        <taxon>Fungi</taxon>
        <taxon>Dikarya</taxon>
        <taxon>Ascomycota</taxon>
        <taxon>Pezizomycotina</taxon>
        <taxon>Eurotiomycetes</taxon>
        <taxon>Chaetothyriomycetidae</taxon>
        <taxon>Chaetothyriales</taxon>
        <taxon>Herpotrichiellaceae</taxon>
        <taxon>Fonsecaea</taxon>
    </lineage>
</organism>
<dbReference type="VEuPathDB" id="FungiDB:Z520_09300"/>
<dbReference type="AlphaFoldDB" id="A0A0D2GZN0"/>
<reference evidence="2 3" key="1">
    <citation type="submission" date="2015-01" db="EMBL/GenBank/DDBJ databases">
        <title>The Genome Sequence of Fonsecaea multimorphosa CBS 102226.</title>
        <authorList>
            <consortium name="The Broad Institute Genomics Platform"/>
            <person name="Cuomo C."/>
            <person name="de Hoog S."/>
            <person name="Gorbushina A."/>
            <person name="Stielow B."/>
            <person name="Teixiera M."/>
            <person name="Abouelleil A."/>
            <person name="Chapman S.B."/>
            <person name="Priest M."/>
            <person name="Young S.K."/>
            <person name="Wortman J."/>
            <person name="Nusbaum C."/>
            <person name="Birren B."/>
        </authorList>
    </citation>
    <scope>NUCLEOTIDE SEQUENCE [LARGE SCALE GENOMIC DNA]</scope>
    <source>
        <strain evidence="2 3">CBS 102226</strain>
    </source>
</reference>
<protein>
    <submittedName>
        <fullName evidence="2">Uncharacterized protein</fullName>
    </submittedName>
</protein>
<evidence type="ECO:0000313" key="3">
    <source>
        <dbReference type="Proteomes" id="UP000053411"/>
    </source>
</evidence>
<evidence type="ECO:0000256" key="1">
    <source>
        <dbReference type="SAM" id="Phobius"/>
    </source>
</evidence>
<proteinExistence type="predicted"/>
<feature type="transmembrane region" description="Helical" evidence="1">
    <location>
        <begin position="153"/>
        <end position="173"/>
    </location>
</feature>
<name>A0A0D2GZN0_9EURO</name>
<gene>
    <name evidence="2" type="ORF">Z520_09300</name>
</gene>